<evidence type="ECO:0000256" key="1">
    <source>
        <dbReference type="SAM" id="MobiDB-lite"/>
    </source>
</evidence>
<gene>
    <name evidence="2" type="ORF">OC846_005616</name>
</gene>
<feature type="compositionally biased region" description="Low complexity" evidence="1">
    <location>
        <begin position="178"/>
        <end position="195"/>
    </location>
</feature>
<feature type="compositionally biased region" description="Polar residues" evidence="1">
    <location>
        <begin position="196"/>
        <end position="206"/>
    </location>
</feature>
<feature type="region of interest" description="Disordered" evidence="1">
    <location>
        <begin position="177"/>
        <end position="207"/>
    </location>
</feature>
<organism evidence="2 3">
    <name type="scientific">Tilletia horrida</name>
    <dbReference type="NCBI Taxonomy" id="155126"/>
    <lineage>
        <taxon>Eukaryota</taxon>
        <taxon>Fungi</taxon>
        <taxon>Dikarya</taxon>
        <taxon>Basidiomycota</taxon>
        <taxon>Ustilaginomycotina</taxon>
        <taxon>Exobasidiomycetes</taxon>
        <taxon>Tilletiales</taxon>
        <taxon>Tilletiaceae</taxon>
        <taxon>Tilletia</taxon>
    </lineage>
</organism>
<protein>
    <submittedName>
        <fullName evidence="2">Uncharacterized protein</fullName>
    </submittedName>
</protein>
<sequence length="445" mass="47589">MKVSNTVRALLLQCATSALGKRFRHARQIQGQAINAPGSDVTGWTALPTVPGAVINQVPVGGKNATLTTYQTDPNSYDESKILRAVIMVSGINRVAWNEWIFLNSSLQRASQGGGVDPSTVVLASPQFNILEDAGAYPVDPITKEPTSNVMVWSDTEWGQGGDAVFPTTALMQGQPFSGSRGLSSGTSESTGYTGVDSNSTSTQTGPGLGSFDALDSLVATYLNTTRFPKLNRVVIAGFSLGGQLVQRYSLLRNSTSQDSRMTYWISSPGSFLYLNDSRPDRIDRSCRSTYNVYKYGLEGSFPTYVQNSQARVDSSTLGQRLASRTVRYLVGLDDLIAGDGSCEARAQGPDHVRKMLNWAQYVAPYLPGAPDNGSLPSSTTLSLIKNTPHSDIEVINSDPAVQTLFLEDYPSAGQTAAAPPSNGNSAGSPNDFAAAARYVKLKEL</sequence>
<evidence type="ECO:0000313" key="3">
    <source>
        <dbReference type="Proteomes" id="UP001176517"/>
    </source>
</evidence>
<dbReference type="Proteomes" id="UP001176517">
    <property type="component" value="Unassembled WGS sequence"/>
</dbReference>
<dbReference type="Gene3D" id="3.40.50.1820">
    <property type="entry name" value="alpha/beta hydrolase"/>
    <property type="match status" value="1"/>
</dbReference>
<name>A0AAN6GN83_9BASI</name>
<accession>A0AAN6GN83</accession>
<proteinExistence type="predicted"/>
<evidence type="ECO:0000313" key="2">
    <source>
        <dbReference type="EMBL" id="KAK0545564.1"/>
    </source>
</evidence>
<dbReference type="PANTHER" id="PTHR35560:SF3">
    <property type="entry name" value="PEPTIDASE S9 PROLYL OLIGOPEPTIDASE CATALYTIC DOMAIN-CONTAINING PROTEIN"/>
    <property type="match status" value="1"/>
</dbReference>
<dbReference type="AlphaFoldDB" id="A0AAN6GN83"/>
<dbReference type="InterPro" id="IPR029058">
    <property type="entry name" value="AB_hydrolase_fold"/>
</dbReference>
<comment type="caution">
    <text evidence="2">The sequence shown here is derived from an EMBL/GenBank/DDBJ whole genome shotgun (WGS) entry which is preliminary data.</text>
</comment>
<keyword evidence="3" id="KW-1185">Reference proteome</keyword>
<dbReference type="EMBL" id="JAPDMZ010000225">
    <property type="protein sequence ID" value="KAK0545564.1"/>
    <property type="molecule type" value="Genomic_DNA"/>
</dbReference>
<reference evidence="2" key="1">
    <citation type="journal article" date="2023" name="PhytoFront">
        <title>Draft Genome Resources of Seven Strains of Tilletia horrida, Causal Agent of Kernel Smut of Rice.</title>
        <authorList>
            <person name="Khanal S."/>
            <person name="Antony Babu S."/>
            <person name="Zhou X.G."/>
        </authorList>
    </citation>
    <scope>NUCLEOTIDE SEQUENCE</scope>
    <source>
        <strain evidence="2">TX6</strain>
    </source>
</reference>
<dbReference type="PANTHER" id="PTHR35560">
    <property type="entry name" value="BLL0132 PROTEIN"/>
    <property type="match status" value="1"/>
</dbReference>